<dbReference type="Pfam" id="PF00561">
    <property type="entry name" value="Abhydrolase_1"/>
    <property type="match status" value="1"/>
</dbReference>
<dbReference type="InterPro" id="IPR029058">
    <property type="entry name" value="AB_hydrolase_fold"/>
</dbReference>
<dbReference type="GO" id="GO:0004301">
    <property type="term" value="F:epoxide hydrolase activity"/>
    <property type="evidence" value="ECO:0007669"/>
    <property type="project" value="TreeGrafter"/>
</dbReference>
<organism evidence="2 3">
    <name type="scientific">Chryseobacterium culicis</name>
    <dbReference type="NCBI Taxonomy" id="680127"/>
    <lineage>
        <taxon>Bacteria</taxon>
        <taxon>Pseudomonadati</taxon>
        <taxon>Bacteroidota</taxon>
        <taxon>Flavobacteriia</taxon>
        <taxon>Flavobacteriales</taxon>
        <taxon>Weeksellaceae</taxon>
        <taxon>Chryseobacterium group</taxon>
        <taxon>Chryseobacterium</taxon>
    </lineage>
</organism>
<dbReference type="PANTHER" id="PTHR42977">
    <property type="entry name" value="HYDROLASE-RELATED"/>
    <property type="match status" value="1"/>
</dbReference>
<dbReference type="SUPFAM" id="SSF53474">
    <property type="entry name" value="alpha/beta-Hydrolases"/>
    <property type="match status" value="1"/>
</dbReference>
<reference evidence="2 3" key="1">
    <citation type="submission" date="2016-10" db="EMBL/GenBank/DDBJ databases">
        <authorList>
            <person name="de Groot N.N."/>
        </authorList>
    </citation>
    <scope>NUCLEOTIDE SEQUENCE [LARGE SCALE GENOMIC DNA]</scope>
    <source>
        <strain evidence="2 3">DSM 23031</strain>
    </source>
</reference>
<gene>
    <name evidence="2" type="ORF">SAMN05421593_1339</name>
</gene>
<dbReference type="Gene3D" id="3.40.50.1820">
    <property type="entry name" value="alpha/beta hydrolase"/>
    <property type="match status" value="1"/>
</dbReference>
<dbReference type="AlphaFoldDB" id="A0A1H6H4V3"/>
<sequence>MRIISKQWIAGLSVALFTGNMTMAQSNQTLHLNHHIMENTHPTHYRNIKVNNLNLFYREAGPANAPAILLLHGYPTSSHMFRNLIPILSKKYHVIAPDLPGFGYSDAPDHHEFSYTFDNLSETIQKFVDKLEMKRFAIYIFDYGAPVGLRLAMNNPEKITGIISQNGNAYEEGLSNEWNPIRKYWEETTEANRLALQGFVSKEITLFQYHHGVSDPSLIAPEAYTLDQKFLDRPGNIEIQLDLVKDYRSNVALYPKFHEYFRKYQPKLLLVWGNKDPYFLPQGAEAYKKDIPDARLKFYDTGHFALETNAEEIGAEILQFMDTVSMQ</sequence>
<dbReference type="STRING" id="680127.SAMN05421593_1339"/>
<dbReference type="Proteomes" id="UP000198561">
    <property type="component" value="Unassembled WGS sequence"/>
</dbReference>
<dbReference type="FunFam" id="3.40.50.1820:FF:000173">
    <property type="entry name" value="Alpha/beta hydrolase"/>
    <property type="match status" value="1"/>
</dbReference>
<accession>A0A1H6H4V3</accession>
<protein>
    <submittedName>
        <fullName evidence="2">Pimeloyl-ACP methyl ester carboxylesterase</fullName>
    </submittedName>
</protein>
<evidence type="ECO:0000313" key="3">
    <source>
        <dbReference type="Proteomes" id="UP000198561"/>
    </source>
</evidence>
<dbReference type="PRINTS" id="PR00111">
    <property type="entry name" value="ABHYDROLASE"/>
</dbReference>
<dbReference type="InterPro" id="IPR051340">
    <property type="entry name" value="Haloalkane_dehalogenase"/>
</dbReference>
<evidence type="ECO:0000313" key="2">
    <source>
        <dbReference type="EMBL" id="SEH30312.1"/>
    </source>
</evidence>
<dbReference type="InterPro" id="IPR000073">
    <property type="entry name" value="AB_hydrolase_1"/>
</dbReference>
<feature type="domain" description="AB hydrolase-1" evidence="1">
    <location>
        <begin position="66"/>
        <end position="309"/>
    </location>
</feature>
<dbReference type="RefSeq" id="WP_228424784.1">
    <property type="nucleotide sequence ID" value="NZ_FNWQ01000001.1"/>
</dbReference>
<evidence type="ECO:0000259" key="1">
    <source>
        <dbReference type="Pfam" id="PF00561"/>
    </source>
</evidence>
<proteinExistence type="predicted"/>
<dbReference type="PANTHER" id="PTHR42977:SF1">
    <property type="entry name" value="BLR6576 PROTEIN"/>
    <property type="match status" value="1"/>
</dbReference>
<name>A0A1H6H4V3_CHRCI</name>
<dbReference type="EMBL" id="FNWQ01000001">
    <property type="protein sequence ID" value="SEH30312.1"/>
    <property type="molecule type" value="Genomic_DNA"/>
</dbReference>